<dbReference type="GO" id="GO:0016787">
    <property type="term" value="F:hydrolase activity"/>
    <property type="evidence" value="ECO:0007669"/>
    <property type="project" value="UniProtKB-KW"/>
</dbReference>
<feature type="domain" description="Carboxylesterase type B" evidence="4">
    <location>
        <begin position="25"/>
        <end position="512"/>
    </location>
</feature>
<evidence type="ECO:0000259" key="4">
    <source>
        <dbReference type="Pfam" id="PF00135"/>
    </source>
</evidence>
<evidence type="ECO:0000313" key="6">
    <source>
        <dbReference type="Proteomes" id="UP000294933"/>
    </source>
</evidence>
<dbReference type="STRING" id="50990.A0A4Y7QFA4"/>
<dbReference type="OrthoDB" id="408631at2759"/>
<evidence type="ECO:0000313" key="5">
    <source>
        <dbReference type="EMBL" id="TDL25772.1"/>
    </source>
</evidence>
<reference evidence="5 6" key="1">
    <citation type="submission" date="2018-06" db="EMBL/GenBank/DDBJ databases">
        <title>A transcriptomic atlas of mushroom development highlights an independent origin of complex multicellularity.</title>
        <authorList>
            <consortium name="DOE Joint Genome Institute"/>
            <person name="Krizsan K."/>
            <person name="Almasi E."/>
            <person name="Merenyi Z."/>
            <person name="Sahu N."/>
            <person name="Viragh M."/>
            <person name="Koszo T."/>
            <person name="Mondo S."/>
            <person name="Kiss B."/>
            <person name="Balint B."/>
            <person name="Kues U."/>
            <person name="Barry K."/>
            <person name="Hegedus J.C."/>
            <person name="Henrissat B."/>
            <person name="Johnson J."/>
            <person name="Lipzen A."/>
            <person name="Ohm R."/>
            <person name="Nagy I."/>
            <person name="Pangilinan J."/>
            <person name="Yan J."/>
            <person name="Xiong Y."/>
            <person name="Grigoriev I.V."/>
            <person name="Hibbett D.S."/>
            <person name="Nagy L.G."/>
        </authorList>
    </citation>
    <scope>NUCLEOTIDE SEQUENCE [LARGE SCALE GENOMIC DNA]</scope>
    <source>
        <strain evidence="5 6">SZMC22713</strain>
    </source>
</reference>
<comment type="similarity">
    <text evidence="1 3">Belongs to the type-B carboxylesterase/lipase family.</text>
</comment>
<dbReference type="VEuPathDB" id="FungiDB:BD410DRAFT_717119"/>
<keyword evidence="3" id="KW-0732">Signal</keyword>
<dbReference type="SUPFAM" id="SSF53474">
    <property type="entry name" value="alpha/beta-Hydrolases"/>
    <property type="match status" value="1"/>
</dbReference>
<dbReference type="Proteomes" id="UP000294933">
    <property type="component" value="Unassembled WGS sequence"/>
</dbReference>
<accession>A0A4Y7QFA4</accession>
<evidence type="ECO:0000256" key="1">
    <source>
        <dbReference type="ARBA" id="ARBA00005964"/>
    </source>
</evidence>
<dbReference type="EMBL" id="ML170163">
    <property type="protein sequence ID" value="TDL25772.1"/>
    <property type="molecule type" value="Genomic_DNA"/>
</dbReference>
<dbReference type="InterPro" id="IPR029058">
    <property type="entry name" value="AB_hydrolase_fold"/>
</dbReference>
<dbReference type="PROSITE" id="PS00122">
    <property type="entry name" value="CARBOXYLESTERASE_B_1"/>
    <property type="match status" value="1"/>
</dbReference>
<gene>
    <name evidence="5" type="ORF">BD410DRAFT_717119</name>
</gene>
<dbReference type="AlphaFoldDB" id="A0A4Y7QFA4"/>
<organism evidence="5 6">
    <name type="scientific">Rickenella mellea</name>
    <dbReference type="NCBI Taxonomy" id="50990"/>
    <lineage>
        <taxon>Eukaryota</taxon>
        <taxon>Fungi</taxon>
        <taxon>Dikarya</taxon>
        <taxon>Basidiomycota</taxon>
        <taxon>Agaricomycotina</taxon>
        <taxon>Agaricomycetes</taxon>
        <taxon>Hymenochaetales</taxon>
        <taxon>Rickenellaceae</taxon>
        <taxon>Rickenella</taxon>
    </lineage>
</organism>
<dbReference type="InterPro" id="IPR002018">
    <property type="entry name" value="CarbesteraseB"/>
</dbReference>
<dbReference type="Pfam" id="PF00135">
    <property type="entry name" value="COesterase"/>
    <property type="match status" value="1"/>
</dbReference>
<keyword evidence="6" id="KW-1185">Reference proteome</keyword>
<dbReference type="EC" id="3.1.1.-" evidence="3"/>
<dbReference type="Gene3D" id="3.40.50.1820">
    <property type="entry name" value="alpha/beta hydrolase"/>
    <property type="match status" value="1"/>
</dbReference>
<dbReference type="InterPro" id="IPR019826">
    <property type="entry name" value="Carboxylesterase_B_AS"/>
</dbReference>
<dbReference type="InterPro" id="IPR050309">
    <property type="entry name" value="Type-B_Carboxylest/Lipase"/>
</dbReference>
<evidence type="ECO:0000256" key="2">
    <source>
        <dbReference type="ARBA" id="ARBA00022801"/>
    </source>
</evidence>
<proteinExistence type="inferred from homology"/>
<evidence type="ECO:0000256" key="3">
    <source>
        <dbReference type="RuleBase" id="RU361235"/>
    </source>
</evidence>
<sequence length="538" mass="57792">MPLFRTWCALTCLVIASLARAQSSSLIVSLNIGKFQGVSTSSGTEKWLGIPFAQPPVGTLRFKPPVSITSVSATTRDASKFGNACPQPASSGLGAPVAEDCLFLNALNTSIKAKLPVLVWFYGGAYNTGASSSPSFDPTRIIQRSVINGKPIIFVSFNYRVNTFGFLASSHVAPGDLNVGLQDQVAALRFIQQNIAAFGGDPAKVTIWGQSAGAGGVESHLLFPTPDRLFRSAIADSSTGPFKSAPNANQYDAPGKPFANLVQRTGCTLGPTSVSCLQKVPFQTLLNVTNTMIGEILNGQLWQPAIGPPGSFIPVRPSAQIATGKFLHVPYLAGTNLNEGTSFSGSVRKLSHPGVSEDVVFDQFIRKLILDNTTLTPGVLNGINTLYPANDSSLGGPFNTGDSLFDRAEAWYTDNMYLAPRRLFFQKAASLQPLFAYFFTEFIPGNDRTLGVFHGSELALLFGPVPTAVETDFANNFTDSYVNFIHDLNPGANWPQYTLATKKVLQLQRNNITVIPDDFNLAKTNFLNSAAVLNAFEK</sequence>
<keyword evidence="2 3" id="KW-0378">Hydrolase</keyword>
<feature type="signal peptide" evidence="3">
    <location>
        <begin position="1"/>
        <end position="21"/>
    </location>
</feature>
<dbReference type="PANTHER" id="PTHR11559">
    <property type="entry name" value="CARBOXYLESTERASE"/>
    <property type="match status" value="1"/>
</dbReference>
<protein>
    <recommendedName>
        <fullName evidence="3">Carboxylic ester hydrolase</fullName>
        <ecNumber evidence="3">3.1.1.-</ecNumber>
    </recommendedName>
</protein>
<feature type="chain" id="PRO_5021513038" description="Carboxylic ester hydrolase" evidence="3">
    <location>
        <begin position="22"/>
        <end position="538"/>
    </location>
</feature>
<name>A0A4Y7QFA4_9AGAM</name>